<feature type="compositionally biased region" description="Polar residues" evidence="1">
    <location>
        <begin position="43"/>
        <end position="52"/>
    </location>
</feature>
<dbReference type="Proteomes" id="UP000784294">
    <property type="component" value="Unassembled WGS sequence"/>
</dbReference>
<keyword evidence="3" id="KW-1185">Reference proteome</keyword>
<evidence type="ECO:0000313" key="3">
    <source>
        <dbReference type="Proteomes" id="UP000784294"/>
    </source>
</evidence>
<evidence type="ECO:0000313" key="2">
    <source>
        <dbReference type="EMBL" id="VEL06856.1"/>
    </source>
</evidence>
<feature type="compositionally biased region" description="Low complexity" evidence="1">
    <location>
        <begin position="57"/>
        <end position="71"/>
    </location>
</feature>
<protein>
    <submittedName>
        <fullName evidence="2">Uncharacterized protein</fullName>
    </submittedName>
</protein>
<dbReference type="AlphaFoldDB" id="A0A448WAA0"/>
<gene>
    <name evidence="2" type="ORF">PXEA_LOCUS296</name>
</gene>
<organism evidence="2 3">
    <name type="scientific">Protopolystoma xenopodis</name>
    <dbReference type="NCBI Taxonomy" id="117903"/>
    <lineage>
        <taxon>Eukaryota</taxon>
        <taxon>Metazoa</taxon>
        <taxon>Spiralia</taxon>
        <taxon>Lophotrochozoa</taxon>
        <taxon>Platyhelminthes</taxon>
        <taxon>Monogenea</taxon>
        <taxon>Polyopisthocotylea</taxon>
        <taxon>Polystomatidea</taxon>
        <taxon>Polystomatidae</taxon>
        <taxon>Protopolystoma</taxon>
    </lineage>
</organism>
<sequence>MSSIQPRSLAQSYSNGVLPSSLFWGIAPTSSLHLLPPRPPSAGQISRVSSLGGTCVTPSSHHTSTTTFPAPAAISPIHTTSIANVPGISTGYKDTPSPVLPSVPATNPGRNANLPAIVVKAPNRFTMPEQDSLPDSTIACTIDKISGTESEVKSQSIAKKDLPALSSTANLEATLYQFMLTQGMLQEGFGPISTTSPAHLNVTISDDYISDGRHLNRGSEGYLSLPRPGVSFISTLINYSDTGPYIGF</sequence>
<feature type="region of interest" description="Disordered" evidence="1">
    <location>
        <begin position="43"/>
        <end position="71"/>
    </location>
</feature>
<name>A0A448WAA0_9PLAT</name>
<dbReference type="EMBL" id="CAAALY010000523">
    <property type="protein sequence ID" value="VEL06856.1"/>
    <property type="molecule type" value="Genomic_DNA"/>
</dbReference>
<reference evidence="2" key="1">
    <citation type="submission" date="2018-11" db="EMBL/GenBank/DDBJ databases">
        <authorList>
            <consortium name="Pathogen Informatics"/>
        </authorList>
    </citation>
    <scope>NUCLEOTIDE SEQUENCE</scope>
</reference>
<comment type="caution">
    <text evidence="2">The sequence shown here is derived from an EMBL/GenBank/DDBJ whole genome shotgun (WGS) entry which is preliminary data.</text>
</comment>
<accession>A0A448WAA0</accession>
<proteinExistence type="predicted"/>
<evidence type="ECO:0000256" key="1">
    <source>
        <dbReference type="SAM" id="MobiDB-lite"/>
    </source>
</evidence>